<evidence type="ECO:0000256" key="2">
    <source>
        <dbReference type="ARBA" id="ARBA00004496"/>
    </source>
</evidence>
<comment type="similarity">
    <text evidence="3">Belongs to the VTA1 family.</text>
</comment>
<keyword evidence="6" id="KW-0967">Endosome</keyword>
<gene>
    <name evidence="12" type="primary">VTA1</name>
    <name evidence="12" type="ORF">GWK47_019022</name>
</gene>
<dbReference type="InterPro" id="IPR039431">
    <property type="entry name" value="Vta1/CALS_N"/>
</dbReference>
<dbReference type="Pfam" id="PF04652">
    <property type="entry name" value="Vta1"/>
    <property type="match status" value="1"/>
</dbReference>
<comment type="subcellular location">
    <subcellularLocation>
        <location evidence="2">Cytoplasm</location>
    </subcellularLocation>
    <subcellularLocation>
        <location evidence="1">Endosome membrane</location>
        <topology evidence="1">Peripheral membrane protein</topology>
    </subcellularLocation>
</comment>
<accession>A0A8J4XQG9</accession>
<dbReference type="AlphaFoldDB" id="A0A8J4XQG9"/>
<evidence type="ECO:0000256" key="3">
    <source>
        <dbReference type="ARBA" id="ARBA00007895"/>
    </source>
</evidence>
<evidence type="ECO:0000256" key="4">
    <source>
        <dbReference type="ARBA" id="ARBA00022448"/>
    </source>
</evidence>
<dbReference type="GO" id="GO:0015031">
    <property type="term" value="P:protein transport"/>
    <property type="evidence" value="ECO:0007669"/>
    <property type="project" value="UniProtKB-KW"/>
</dbReference>
<feature type="domain" description="Vta1 C-terminal" evidence="11">
    <location>
        <begin position="284"/>
        <end position="320"/>
    </location>
</feature>
<evidence type="ECO:0000256" key="5">
    <source>
        <dbReference type="ARBA" id="ARBA00022490"/>
    </source>
</evidence>
<keyword evidence="4" id="KW-0813">Transport</keyword>
<feature type="region of interest" description="Disordered" evidence="9">
    <location>
        <begin position="155"/>
        <end position="251"/>
    </location>
</feature>
<evidence type="ECO:0000256" key="1">
    <source>
        <dbReference type="ARBA" id="ARBA00004481"/>
    </source>
</evidence>
<dbReference type="InterPro" id="IPR041212">
    <property type="entry name" value="Vta1_C"/>
</dbReference>
<dbReference type="EMBL" id="JACEEZ010022664">
    <property type="protein sequence ID" value="KAG0712192.1"/>
    <property type="molecule type" value="Genomic_DNA"/>
</dbReference>
<name>A0A8J4XQG9_CHIOP</name>
<keyword evidence="5" id="KW-0963">Cytoplasm</keyword>
<reference evidence="12" key="1">
    <citation type="submission" date="2020-07" db="EMBL/GenBank/DDBJ databases">
        <title>The High-quality genome of the commercially important snow crab, Chionoecetes opilio.</title>
        <authorList>
            <person name="Jeong J.-H."/>
            <person name="Ryu S."/>
        </authorList>
    </citation>
    <scope>NUCLEOTIDE SEQUENCE</scope>
    <source>
        <strain evidence="12">MADBK_172401_WGS</strain>
        <tissue evidence="12">Digestive gland</tissue>
    </source>
</reference>
<feature type="compositionally biased region" description="Gly residues" evidence="9">
    <location>
        <begin position="173"/>
        <end position="191"/>
    </location>
</feature>
<dbReference type="GO" id="GO:0032511">
    <property type="term" value="P:late endosome to vacuole transport via multivesicular body sorting pathway"/>
    <property type="evidence" value="ECO:0007669"/>
    <property type="project" value="InterPro"/>
</dbReference>
<feature type="domain" description="Vta1/callose synthase N-terminal" evidence="10">
    <location>
        <begin position="14"/>
        <end position="155"/>
    </location>
</feature>
<proteinExistence type="inferred from homology"/>
<keyword evidence="13" id="KW-1185">Reference proteome</keyword>
<evidence type="ECO:0000256" key="6">
    <source>
        <dbReference type="ARBA" id="ARBA00022753"/>
    </source>
</evidence>
<feature type="compositionally biased region" description="Low complexity" evidence="9">
    <location>
        <begin position="235"/>
        <end position="245"/>
    </location>
</feature>
<dbReference type="PANTHER" id="PTHR46009:SF1">
    <property type="entry name" value="VACUOLAR PROTEIN SORTING-ASSOCIATED PROTEIN VTA1 HOMOLOG"/>
    <property type="match status" value="1"/>
</dbReference>
<dbReference type="Gene3D" id="1.20.5.420">
    <property type="entry name" value="Immunoglobulin FC, subunit C"/>
    <property type="match status" value="1"/>
</dbReference>
<organism evidence="12 13">
    <name type="scientific">Chionoecetes opilio</name>
    <name type="common">Atlantic snow crab</name>
    <name type="synonym">Cancer opilio</name>
    <dbReference type="NCBI Taxonomy" id="41210"/>
    <lineage>
        <taxon>Eukaryota</taxon>
        <taxon>Metazoa</taxon>
        <taxon>Ecdysozoa</taxon>
        <taxon>Arthropoda</taxon>
        <taxon>Crustacea</taxon>
        <taxon>Multicrustacea</taxon>
        <taxon>Malacostraca</taxon>
        <taxon>Eumalacostraca</taxon>
        <taxon>Eucarida</taxon>
        <taxon>Decapoda</taxon>
        <taxon>Pleocyemata</taxon>
        <taxon>Brachyura</taxon>
        <taxon>Eubrachyura</taxon>
        <taxon>Majoidea</taxon>
        <taxon>Majidae</taxon>
        <taxon>Chionoecetes</taxon>
    </lineage>
</organism>
<dbReference type="Pfam" id="PF18097">
    <property type="entry name" value="Vta1_C"/>
    <property type="match status" value="1"/>
</dbReference>
<keyword evidence="7" id="KW-0653">Protein transport</keyword>
<evidence type="ECO:0000256" key="8">
    <source>
        <dbReference type="ARBA" id="ARBA00023136"/>
    </source>
</evidence>
<evidence type="ECO:0000313" key="13">
    <source>
        <dbReference type="Proteomes" id="UP000770661"/>
    </source>
</evidence>
<evidence type="ECO:0000256" key="7">
    <source>
        <dbReference type="ARBA" id="ARBA00022927"/>
    </source>
</evidence>
<dbReference type="Proteomes" id="UP000770661">
    <property type="component" value="Unassembled WGS sequence"/>
</dbReference>
<evidence type="ECO:0000256" key="9">
    <source>
        <dbReference type="SAM" id="MobiDB-lite"/>
    </source>
</evidence>
<dbReference type="GO" id="GO:0010008">
    <property type="term" value="C:endosome membrane"/>
    <property type="evidence" value="ECO:0007669"/>
    <property type="project" value="UniProtKB-SubCell"/>
</dbReference>
<sequence>MASLPPCPASLKQLQHYLKLASDYDKREPVVSYWARLYTLQTALGIDRKSPEARALLTGLMDYLETFKKDYKDNETVTNEVVAQALVENVAHKLFMFADGEDRAERFNKNIVKVFYTAGLLFDVCEVFGEVTEEITKQRKYAKWKATYIHNCLKNGETPIPGPMGGEDEGLGEDMGGAEGGEEGAVGGGSLGWSQPQPHPGLPSVPGDDGLPDVSSSSPTHQPPAPRAYPPPQDQPSAPAPSGAPTQLPPAATFRMPEASVSYRTFTIIMTLLGVSGGSVPLTPDMVTKAQKYCKFAVSALDYDDSQTAINNLQKALTLLSTGHDS</sequence>
<dbReference type="Gene3D" id="1.25.40.270">
    <property type="entry name" value="Vacuolar protein sorting-associated protein vta1"/>
    <property type="match status" value="1"/>
</dbReference>
<keyword evidence="8" id="KW-0472">Membrane</keyword>
<feature type="compositionally biased region" description="Pro residues" evidence="9">
    <location>
        <begin position="221"/>
        <end position="234"/>
    </location>
</feature>
<dbReference type="GO" id="GO:0005771">
    <property type="term" value="C:multivesicular body"/>
    <property type="evidence" value="ECO:0007669"/>
    <property type="project" value="TreeGrafter"/>
</dbReference>
<evidence type="ECO:0000313" key="12">
    <source>
        <dbReference type="EMBL" id="KAG0712192.1"/>
    </source>
</evidence>
<evidence type="ECO:0000259" key="11">
    <source>
        <dbReference type="Pfam" id="PF18097"/>
    </source>
</evidence>
<dbReference type="InterPro" id="IPR044538">
    <property type="entry name" value="Vta1-like"/>
</dbReference>
<dbReference type="OrthoDB" id="391137at2759"/>
<evidence type="ECO:0000259" key="10">
    <source>
        <dbReference type="Pfam" id="PF04652"/>
    </source>
</evidence>
<dbReference type="PANTHER" id="PTHR46009">
    <property type="entry name" value="VACUOLAR PROTEIN SORTING-ASSOCIATED PROTEIN VTA1 HOMOLOG"/>
    <property type="match status" value="1"/>
</dbReference>
<dbReference type="InterPro" id="IPR023175">
    <property type="entry name" value="Vta1/CALS_N_sf"/>
</dbReference>
<protein>
    <submittedName>
        <fullName evidence="12">Vacuolar protein sorting-associated protein VTA1</fullName>
    </submittedName>
</protein>
<comment type="caution">
    <text evidence="12">The sequence shown here is derived from an EMBL/GenBank/DDBJ whole genome shotgun (WGS) entry which is preliminary data.</text>
</comment>